<gene>
    <name evidence="1" type="ORF">X975_23451</name>
</gene>
<sequence>MGAMFVYEWAGNAVEMLLEEVGSFLPAVLAHMDVLAQHELVERTAGFSQTFIDIPLLIDILRQMN</sequence>
<dbReference type="AlphaFoldDB" id="A0A087UZ39"/>
<name>A0A087UZ39_STEMI</name>
<proteinExistence type="predicted"/>
<organism evidence="1 2">
    <name type="scientific">Stegodyphus mimosarum</name>
    <name type="common">African social velvet spider</name>
    <dbReference type="NCBI Taxonomy" id="407821"/>
    <lineage>
        <taxon>Eukaryota</taxon>
        <taxon>Metazoa</taxon>
        <taxon>Ecdysozoa</taxon>
        <taxon>Arthropoda</taxon>
        <taxon>Chelicerata</taxon>
        <taxon>Arachnida</taxon>
        <taxon>Araneae</taxon>
        <taxon>Araneomorphae</taxon>
        <taxon>Entelegynae</taxon>
        <taxon>Eresoidea</taxon>
        <taxon>Eresidae</taxon>
        <taxon>Stegodyphus</taxon>
    </lineage>
</organism>
<evidence type="ECO:0000313" key="1">
    <source>
        <dbReference type="EMBL" id="KFM82628.1"/>
    </source>
</evidence>
<accession>A0A087UZ39</accession>
<evidence type="ECO:0000313" key="2">
    <source>
        <dbReference type="Proteomes" id="UP000054359"/>
    </source>
</evidence>
<keyword evidence="2" id="KW-1185">Reference proteome</keyword>
<dbReference type="Proteomes" id="UP000054359">
    <property type="component" value="Unassembled WGS sequence"/>
</dbReference>
<dbReference type="EMBL" id="KK122385">
    <property type="protein sequence ID" value="KFM82628.1"/>
    <property type="molecule type" value="Genomic_DNA"/>
</dbReference>
<protein>
    <submittedName>
        <fullName evidence="1">Uncharacterized protein</fullName>
    </submittedName>
</protein>
<reference evidence="1 2" key="1">
    <citation type="submission" date="2013-11" db="EMBL/GenBank/DDBJ databases">
        <title>Genome sequencing of Stegodyphus mimosarum.</title>
        <authorList>
            <person name="Bechsgaard J."/>
        </authorList>
    </citation>
    <scope>NUCLEOTIDE SEQUENCE [LARGE SCALE GENOMIC DNA]</scope>
</reference>
<feature type="non-terminal residue" evidence="1">
    <location>
        <position position="65"/>
    </location>
</feature>